<comment type="subcellular location">
    <subcellularLocation>
        <location evidence="1">Cell membrane</location>
    </subcellularLocation>
</comment>
<evidence type="ECO:0000256" key="6">
    <source>
        <dbReference type="PROSITE-ProRule" id="PRU00284"/>
    </source>
</evidence>
<accession>A0ABX8FFJ0</accession>
<evidence type="ECO:0000256" key="1">
    <source>
        <dbReference type="ARBA" id="ARBA00004236"/>
    </source>
</evidence>
<evidence type="ECO:0000313" key="10">
    <source>
        <dbReference type="EMBL" id="QVY62805.1"/>
    </source>
</evidence>
<sequence length="701" mass="77018">MKKIFKPVTSLMNSMKFGAKFSLIGALIAVPIIILLYLYLTDINEQLTASKTRQIGAEHSVQLKNLLENVQKHRALSVSLLEGDSSFETQIEEKQSEIQDAFQGIEEYIQKNSSTIQGEEEWESLLRNWDEIESTLDTLTARESIEVHNQYIDLLLSHILNSAEDTGLLHADSTPGLNLAQINVKTIPQLTETLGQVRAYGLSVISSGEMTASDRSKLRSLESLIHKYVQNLQHEVEMVSIDEQMESAFKVPNEKVINDTNKLLSILEQELFNAEEISISSEEFYTVSTETIDKAFELEEESMNQIVSRVNGSAESREIKIAFVLSLTIIVFLLLTYVFIGFYFSIRNNIIKLSESAERVAKGDLTEIVSLQTKDEMKNIETSFNEMIGSLKHLVIQINDSSNQVAASSEELTASSEQTTSATEHVANTIQQVSSGADSQMSGISESTRALEEISTGVQRIAENSSSVAHLTSRTSEHADEGAKSIQLNVSQMNSIQSSVIESSKIIKALYDRSQEIGKILEVIKGITDQTNLLALNASIEAARAGEHGKGFAVVAEEVRSLAEQTQSSSLQISDLINGMQIDTEKSVEMMTEVSSNVESGMEITKETAEKFEQILVGMKEIAPQIEEVSATAQQMSAGTQQVLAGVVEIANISEGNAASADEVVASTQEQLASMEEITTSANALTQMAEDLQELVKTFKL</sequence>
<comment type="similarity">
    <text evidence="5">Belongs to the methyl-accepting chemotaxis (MCP) protein family.</text>
</comment>
<dbReference type="Proteomes" id="UP000679247">
    <property type="component" value="Chromosome"/>
</dbReference>
<dbReference type="SMART" id="SM00283">
    <property type="entry name" value="MA"/>
    <property type="match status" value="1"/>
</dbReference>
<keyword evidence="11" id="KW-1185">Reference proteome</keyword>
<dbReference type="PANTHER" id="PTHR32089">
    <property type="entry name" value="METHYL-ACCEPTING CHEMOTAXIS PROTEIN MCPB"/>
    <property type="match status" value="1"/>
</dbReference>
<feature type="transmembrane region" description="Helical" evidence="7">
    <location>
        <begin position="21"/>
        <end position="40"/>
    </location>
</feature>
<dbReference type="InterPro" id="IPR003660">
    <property type="entry name" value="HAMP_dom"/>
</dbReference>
<dbReference type="RefSeq" id="WP_214478194.1">
    <property type="nucleotide sequence ID" value="NZ_CANKUS010000017.1"/>
</dbReference>
<keyword evidence="4 6" id="KW-0807">Transducer</keyword>
<keyword evidence="3 7" id="KW-0472">Membrane</keyword>
<evidence type="ECO:0000256" key="5">
    <source>
        <dbReference type="ARBA" id="ARBA00029447"/>
    </source>
</evidence>
<dbReference type="InterPro" id="IPR013587">
    <property type="entry name" value="Nitrate/nitrite_sensing"/>
</dbReference>
<organism evidence="10 11">
    <name type="scientific">Cytobacillus gottheilii</name>
    <dbReference type="NCBI Taxonomy" id="859144"/>
    <lineage>
        <taxon>Bacteria</taxon>
        <taxon>Bacillati</taxon>
        <taxon>Bacillota</taxon>
        <taxon>Bacilli</taxon>
        <taxon>Bacillales</taxon>
        <taxon>Bacillaceae</taxon>
        <taxon>Cytobacillus</taxon>
    </lineage>
</organism>
<name>A0ABX8FFJ0_9BACI</name>
<dbReference type="SMART" id="SM00304">
    <property type="entry name" value="HAMP"/>
    <property type="match status" value="1"/>
</dbReference>
<evidence type="ECO:0000313" key="11">
    <source>
        <dbReference type="Proteomes" id="UP000679247"/>
    </source>
</evidence>
<dbReference type="PROSITE" id="PS50111">
    <property type="entry name" value="CHEMOTAXIS_TRANSDUC_2"/>
    <property type="match status" value="1"/>
</dbReference>
<dbReference type="CDD" id="cd06225">
    <property type="entry name" value="HAMP"/>
    <property type="match status" value="1"/>
</dbReference>
<evidence type="ECO:0000256" key="3">
    <source>
        <dbReference type="ARBA" id="ARBA00023136"/>
    </source>
</evidence>
<keyword evidence="7" id="KW-1133">Transmembrane helix</keyword>
<dbReference type="Pfam" id="PF08376">
    <property type="entry name" value="NIT"/>
    <property type="match status" value="1"/>
</dbReference>
<keyword evidence="2" id="KW-1003">Cell membrane</keyword>
<dbReference type="InterPro" id="IPR004089">
    <property type="entry name" value="MCPsignal_dom"/>
</dbReference>
<feature type="domain" description="Methyl-accepting transducer" evidence="8">
    <location>
        <begin position="415"/>
        <end position="651"/>
    </location>
</feature>
<dbReference type="Pfam" id="PF00015">
    <property type="entry name" value="MCPsignal"/>
    <property type="match status" value="1"/>
</dbReference>
<dbReference type="PROSITE" id="PS50885">
    <property type="entry name" value="HAMP"/>
    <property type="match status" value="1"/>
</dbReference>
<evidence type="ECO:0000256" key="2">
    <source>
        <dbReference type="ARBA" id="ARBA00022475"/>
    </source>
</evidence>
<dbReference type="SUPFAM" id="SSF58104">
    <property type="entry name" value="Methyl-accepting chemotaxis protein (MCP) signaling domain"/>
    <property type="match status" value="1"/>
</dbReference>
<dbReference type="PANTHER" id="PTHR32089:SF112">
    <property type="entry name" value="LYSOZYME-LIKE PROTEIN-RELATED"/>
    <property type="match status" value="1"/>
</dbReference>
<evidence type="ECO:0000259" key="9">
    <source>
        <dbReference type="PROSITE" id="PS50885"/>
    </source>
</evidence>
<feature type="transmembrane region" description="Helical" evidence="7">
    <location>
        <begin position="321"/>
        <end position="344"/>
    </location>
</feature>
<gene>
    <name evidence="10" type="ORF">J1899_07085</name>
</gene>
<keyword evidence="7" id="KW-0812">Transmembrane</keyword>
<evidence type="ECO:0000256" key="4">
    <source>
        <dbReference type="ARBA" id="ARBA00023224"/>
    </source>
</evidence>
<dbReference type="Gene3D" id="6.10.340.10">
    <property type="match status" value="1"/>
</dbReference>
<feature type="domain" description="HAMP" evidence="9">
    <location>
        <begin position="344"/>
        <end position="396"/>
    </location>
</feature>
<dbReference type="CDD" id="cd11386">
    <property type="entry name" value="MCP_signal"/>
    <property type="match status" value="1"/>
</dbReference>
<dbReference type="EMBL" id="CP071709">
    <property type="protein sequence ID" value="QVY62805.1"/>
    <property type="molecule type" value="Genomic_DNA"/>
</dbReference>
<dbReference type="Gene3D" id="1.10.287.950">
    <property type="entry name" value="Methyl-accepting chemotaxis protein"/>
    <property type="match status" value="1"/>
</dbReference>
<reference evidence="10 11" key="1">
    <citation type="submission" date="2021-03" db="EMBL/GenBank/DDBJ databases">
        <title>The first data on the complete genome of the tetrodotoxin-producing bacterium.</title>
        <authorList>
            <person name="Melnikova D.I."/>
            <person name="Nijland R."/>
            <person name="Magarlamov T.Y."/>
        </authorList>
    </citation>
    <scope>NUCLEOTIDE SEQUENCE [LARGE SCALE GENOMIC DNA]</scope>
    <source>
        <strain evidence="10 11">1839</strain>
    </source>
</reference>
<dbReference type="Pfam" id="PF00672">
    <property type="entry name" value="HAMP"/>
    <property type="match status" value="1"/>
</dbReference>
<protein>
    <submittedName>
        <fullName evidence="10">Nitrate-and nitrite sensing domain-containing protein</fullName>
    </submittedName>
</protein>
<proteinExistence type="inferred from homology"/>
<evidence type="ECO:0000259" key="8">
    <source>
        <dbReference type="PROSITE" id="PS50111"/>
    </source>
</evidence>
<evidence type="ECO:0000256" key="7">
    <source>
        <dbReference type="SAM" id="Phobius"/>
    </source>
</evidence>